<dbReference type="eggNOG" id="COG0845">
    <property type="taxonomic scope" value="Bacteria"/>
</dbReference>
<dbReference type="STRING" id="656024.FsymDg_4261"/>
<dbReference type="SUPFAM" id="SSF111369">
    <property type="entry name" value="HlyD-like secretion proteins"/>
    <property type="match status" value="2"/>
</dbReference>
<feature type="compositionally biased region" description="Gly residues" evidence="1">
    <location>
        <begin position="397"/>
        <end position="410"/>
    </location>
</feature>
<dbReference type="HOGENOM" id="CLU_377127_0_0_11"/>
<evidence type="ECO:0000256" key="1">
    <source>
        <dbReference type="SAM" id="MobiDB-lite"/>
    </source>
</evidence>
<name>F8AWB6_9ACTN</name>
<feature type="compositionally biased region" description="Low complexity" evidence="1">
    <location>
        <begin position="255"/>
        <end position="267"/>
    </location>
</feature>
<organism evidence="4 5">
    <name type="scientific">Candidatus Protofrankia datiscae</name>
    <dbReference type="NCBI Taxonomy" id="2716812"/>
    <lineage>
        <taxon>Bacteria</taxon>
        <taxon>Bacillati</taxon>
        <taxon>Actinomycetota</taxon>
        <taxon>Actinomycetes</taxon>
        <taxon>Frankiales</taxon>
        <taxon>Frankiaceae</taxon>
        <taxon>Protofrankia</taxon>
    </lineage>
</organism>
<dbReference type="Pfam" id="PF25967">
    <property type="entry name" value="RND-MFP_C"/>
    <property type="match status" value="1"/>
</dbReference>
<dbReference type="PANTHER" id="PTHR30469:SF33">
    <property type="entry name" value="SLR1207 PROTEIN"/>
    <property type="match status" value="1"/>
</dbReference>
<keyword evidence="5" id="KW-1185">Reference proteome</keyword>
<dbReference type="Gene3D" id="2.40.420.20">
    <property type="match status" value="1"/>
</dbReference>
<dbReference type="GO" id="GO:1990281">
    <property type="term" value="C:efflux pump complex"/>
    <property type="evidence" value="ECO:0007669"/>
    <property type="project" value="TreeGrafter"/>
</dbReference>
<dbReference type="EMBL" id="CP002801">
    <property type="protein sequence ID" value="AEH11522.1"/>
    <property type="molecule type" value="Genomic_DNA"/>
</dbReference>
<evidence type="ECO:0000259" key="3">
    <source>
        <dbReference type="Pfam" id="PF25990"/>
    </source>
</evidence>
<feature type="compositionally biased region" description="Gly residues" evidence="1">
    <location>
        <begin position="439"/>
        <end position="459"/>
    </location>
</feature>
<dbReference type="InterPro" id="IPR058627">
    <property type="entry name" value="MdtA-like_C"/>
</dbReference>
<proteinExistence type="predicted"/>
<feature type="region of interest" description="Disordered" evidence="1">
    <location>
        <begin position="348"/>
        <end position="462"/>
    </location>
</feature>
<dbReference type="Gene3D" id="2.40.50.100">
    <property type="match status" value="2"/>
</dbReference>
<dbReference type="Gene3D" id="2.40.30.170">
    <property type="match status" value="1"/>
</dbReference>
<protein>
    <submittedName>
        <fullName evidence="4">Efflux transporter, RND family, MFP subunit</fullName>
    </submittedName>
</protein>
<feature type="region of interest" description="Disordered" evidence="1">
    <location>
        <begin position="181"/>
        <end position="201"/>
    </location>
</feature>
<evidence type="ECO:0000313" key="5">
    <source>
        <dbReference type="Proteomes" id="UP000001549"/>
    </source>
</evidence>
<gene>
    <name evidence="4" type="ordered locus">FsymDg_4261</name>
</gene>
<dbReference type="GO" id="GO:0015562">
    <property type="term" value="F:efflux transmembrane transporter activity"/>
    <property type="evidence" value="ECO:0007669"/>
    <property type="project" value="TreeGrafter"/>
</dbReference>
<evidence type="ECO:0000313" key="4">
    <source>
        <dbReference type="EMBL" id="AEH11522.1"/>
    </source>
</evidence>
<reference evidence="4 5" key="1">
    <citation type="submission" date="2011-05" db="EMBL/GenBank/DDBJ databases">
        <title>Complete sequence of chromosome of Frankia symbiont of Datisca glomerata.</title>
        <authorList>
            <consortium name="US DOE Joint Genome Institute"/>
            <person name="Lucas S."/>
            <person name="Han J."/>
            <person name="Lapidus A."/>
            <person name="Cheng J.-F."/>
            <person name="Goodwin L."/>
            <person name="Pitluck S."/>
            <person name="Peters L."/>
            <person name="Mikhailova N."/>
            <person name="Chertkov O."/>
            <person name="Teshima H."/>
            <person name="Han C."/>
            <person name="Tapia R."/>
            <person name="Land M."/>
            <person name="Hauser L."/>
            <person name="Kyrpides N."/>
            <person name="Ivanova N."/>
            <person name="Pagani I."/>
            <person name="Berry A."/>
            <person name="Pawlowski K."/>
            <person name="Persson T."/>
            <person name="Vanden Heuvel B."/>
            <person name="Benson D."/>
            <person name="Woyke T."/>
        </authorList>
    </citation>
    <scope>NUCLEOTIDE SEQUENCE [LARGE SCALE GENOMIC DNA]</scope>
    <source>
        <strain evidence="5">4085684</strain>
    </source>
</reference>
<dbReference type="Proteomes" id="UP000001549">
    <property type="component" value="Chromosome"/>
</dbReference>
<dbReference type="RefSeq" id="WP_013875386.1">
    <property type="nucleotide sequence ID" value="NC_015656.1"/>
</dbReference>
<feature type="region of interest" description="Disordered" evidence="1">
    <location>
        <begin position="250"/>
        <end position="279"/>
    </location>
</feature>
<dbReference type="KEGG" id="fsy:FsymDg_4261"/>
<feature type="domain" description="Multidrug resistance protein MdtA-like C-terminal permuted SH3" evidence="2">
    <location>
        <begin position="626"/>
        <end position="683"/>
    </location>
</feature>
<evidence type="ECO:0000259" key="2">
    <source>
        <dbReference type="Pfam" id="PF25967"/>
    </source>
</evidence>
<dbReference type="PANTHER" id="PTHR30469">
    <property type="entry name" value="MULTIDRUG RESISTANCE PROTEIN MDTA"/>
    <property type="match status" value="1"/>
</dbReference>
<dbReference type="AlphaFoldDB" id="F8AWB6"/>
<feature type="domain" description="YknX-like beta-barrel" evidence="3">
    <location>
        <begin position="531"/>
        <end position="618"/>
    </location>
</feature>
<dbReference type="InterPro" id="IPR058636">
    <property type="entry name" value="Beta-barrel_YknX"/>
</dbReference>
<sequence length="735" mass="68565" precursor="true">MADRNSRGRRQRLRRRATVIAVIVVAGGAGGGVLAATAASGGPSYRTAAVTHRSVEATLNSTGAVTAVSQAAVSFPVSGRVTRVAVTVGQHVTTGDVLAELDTSTLAAAVDNARSALASAQARLAADQTSQTTAGTASASTSASTAAPASASAGIGGVSAALFVASGRAGVQDVGQVTATGDAGGTAPAGTADGTGTTGAAGSAEELVRQYQQRLLADQHAADTILSQIKADLAHEQSVCQSFLDGLHQGEEHQSGGATSGSAASGVTPGGGISGSGTVAPASLSSPVAAAATTPATSSAAPDGTDCAALLQQVLAEQEALNERLRAVAADIAALDAAVAQLLAQAQAQGGQQSPGPQPDAGASPGTGAAPGAGASSGTAPGTEAGAGADRPSSGPTGAGTATGGTGQSGGTTTHGDQNTLGGTAAGGGATGRSAASGTGAGGAAGGGGSGTGGAGTGGSRAPASAAQIAADQAAVDAADAVLLVAQQSLDQARLISPISGLVAAVNIAPGQSVSAGSSTATIVVLNPDAMQVTTTVSDSDLAAVKIGARARITPDGTSSPLTGTVVAVGLLPAASTASGGTASAGSSGSSSGAAYPVTIGLNDDGGKLFAGSGAAVAIVTASATDALAVPTSAVLRIGNRYVVSVLRDGRATSVPVRVGAVGTAFTQVTSGLSEGDQVVLADLNAPLPTGNTTPRGLGGAGLGPAGGGLTGGLTGGGAGSGGFVVNGGGGRRNG</sequence>
<feature type="compositionally biased region" description="Low complexity" evidence="1">
    <location>
        <begin position="348"/>
        <end position="396"/>
    </location>
</feature>
<accession>F8AWB6</accession>
<dbReference type="Pfam" id="PF25990">
    <property type="entry name" value="Beta-barrel_YknX"/>
    <property type="match status" value="1"/>
</dbReference>